<dbReference type="EMBL" id="FUXA01000025">
    <property type="protein sequence ID" value="SKA06384.1"/>
    <property type="molecule type" value="Genomic_DNA"/>
</dbReference>
<gene>
    <name evidence="1" type="ORF">SAMN02745110_02495</name>
</gene>
<dbReference type="RefSeq" id="WP_078788268.1">
    <property type="nucleotide sequence ID" value="NZ_FMTO01000014.1"/>
</dbReference>
<reference evidence="1 2" key="1">
    <citation type="submission" date="2017-02" db="EMBL/GenBank/DDBJ databases">
        <authorList>
            <person name="Peterson S.W."/>
        </authorList>
    </citation>
    <scope>NUCLEOTIDE SEQUENCE [LARGE SCALE GENOMIC DNA]</scope>
    <source>
        <strain evidence="1 2">ATCC 17233</strain>
    </source>
</reference>
<protein>
    <submittedName>
        <fullName evidence="1">Uncharacterized protein</fullName>
    </submittedName>
</protein>
<accession>A0A1T4QRR5</accession>
<evidence type="ECO:0000313" key="1">
    <source>
        <dbReference type="EMBL" id="SKA06384.1"/>
    </source>
</evidence>
<dbReference type="Proteomes" id="UP000189857">
    <property type="component" value="Unassembled WGS sequence"/>
</dbReference>
<proteinExistence type="predicted"/>
<evidence type="ECO:0000313" key="2">
    <source>
        <dbReference type="Proteomes" id="UP000189857"/>
    </source>
</evidence>
<keyword evidence="2" id="KW-1185">Reference proteome</keyword>
<dbReference type="AlphaFoldDB" id="A0A1T4QRR5"/>
<name>A0A1T4QRR5_9FIRM</name>
<organism evidence="1 2">
    <name type="scientific">Eubacterium ruminantium</name>
    <dbReference type="NCBI Taxonomy" id="42322"/>
    <lineage>
        <taxon>Bacteria</taxon>
        <taxon>Bacillati</taxon>
        <taxon>Bacillota</taxon>
        <taxon>Clostridia</taxon>
        <taxon>Eubacteriales</taxon>
        <taxon>Eubacteriaceae</taxon>
        <taxon>Eubacterium</taxon>
    </lineage>
</organism>
<sequence>MGKLIPIKSRKPNLTCWFCGNKKDVIYTGQIPNPCPYTDNRYFGITLCKKCNKRHGIYLKEYWDNKIKSSGL</sequence>